<evidence type="ECO:0000313" key="2">
    <source>
        <dbReference type="Proteomes" id="UP001054857"/>
    </source>
</evidence>
<name>A0AAD3DIW2_9CHLO</name>
<dbReference type="PANTHER" id="PTHR13503:SF3">
    <property type="entry name" value="NEGATIVE ELONGATION FACTOR B"/>
    <property type="match status" value="1"/>
</dbReference>
<accession>A0AAD3DIW2</accession>
<dbReference type="PANTHER" id="PTHR13503">
    <property type="entry name" value="NEGATIVE ELONGATION FACTOR COMPLEX MEMBER B"/>
    <property type="match status" value="1"/>
</dbReference>
<dbReference type="GO" id="GO:0005634">
    <property type="term" value="C:nucleus"/>
    <property type="evidence" value="ECO:0007669"/>
    <property type="project" value="InterPro"/>
</dbReference>
<dbReference type="Proteomes" id="UP001054857">
    <property type="component" value="Unassembled WGS sequence"/>
</dbReference>
<feature type="non-terminal residue" evidence="1">
    <location>
        <position position="145"/>
    </location>
</feature>
<dbReference type="AlphaFoldDB" id="A0AAD3DIW2"/>
<organism evidence="1 2">
    <name type="scientific">Astrephomene gubernaculifera</name>
    <dbReference type="NCBI Taxonomy" id="47775"/>
    <lineage>
        <taxon>Eukaryota</taxon>
        <taxon>Viridiplantae</taxon>
        <taxon>Chlorophyta</taxon>
        <taxon>core chlorophytes</taxon>
        <taxon>Chlorophyceae</taxon>
        <taxon>CS clade</taxon>
        <taxon>Chlamydomonadales</taxon>
        <taxon>Astrephomenaceae</taxon>
        <taxon>Astrephomene</taxon>
    </lineage>
</organism>
<sequence>RDPLDEAESAGAGGAGGGAGGVVEPLRVLGDAGLVLRDPSALHLLAAQVLALLQSEVVAAERLPRDVPDLALLLRLMQLAVECRSMMRDRDYRYPEPDRTVLHDLLPLLASLLVEHHTAAVAAGMEATAAAAAAAGGGGHGAATG</sequence>
<dbReference type="Pfam" id="PF06209">
    <property type="entry name" value="COBRA1"/>
    <property type="match status" value="1"/>
</dbReference>
<proteinExistence type="predicted"/>
<dbReference type="EMBL" id="BMAR01000003">
    <property type="protein sequence ID" value="GFR42656.1"/>
    <property type="molecule type" value="Genomic_DNA"/>
</dbReference>
<keyword evidence="2" id="KW-1185">Reference proteome</keyword>
<dbReference type="GO" id="GO:0045892">
    <property type="term" value="P:negative regulation of DNA-templated transcription"/>
    <property type="evidence" value="ECO:0007669"/>
    <property type="project" value="InterPro"/>
</dbReference>
<reference evidence="1 2" key="1">
    <citation type="journal article" date="2021" name="Sci. Rep.">
        <title>Genome sequencing of the multicellular alga Astrephomene provides insights into convergent evolution of germ-soma differentiation.</title>
        <authorList>
            <person name="Yamashita S."/>
            <person name="Yamamoto K."/>
            <person name="Matsuzaki R."/>
            <person name="Suzuki S."/>
            <person name="Yamaguchi H."/>
            <person name="Hirooka S."/>
            <person name="Minakuchi Y."/>
            <person name="Miyagishima S."/>
            <person name="Kawachi M."/>
            <person name="Toyoda A."/>
            <person name="Nozaki H."/>
        </authorList>
    </citation>
    <scope>NUCLEOTIDE SEQUENCE [LARGE SCALE GENOMIC DNA]</scope>
    <source>
        <strain evidence="1 2">NIES-4017</strain>
    </source>
</reference>
<gene>
    <name evidence="1" type="ORF">Agub_g3593</name>
</gene>
<dbReference type="InterPro" id="IPR010405">
    <property type="entry name" value="COBRA1"/>
</dbReference>
<protein>
    <submittedName>
        <fullName evidence="1">Uncharacterized protein</fullName>
    </submittedName>
</protein>
<evidence type="ECO:0000313" key="1">
    <source>
        <dbReference type="EMBL" id="GFR42656.1"/>
    </source>
</evidence>
<comment type="caution">
    <text evidence="1">The sequence shown here is derived from an EMBL/GenBank/DDBJ whole genome shotgun (WGS) entry which is preliminary data.</text>
</comment>
<feature type="non-terminal residue" evidence="1">
    <location>
        <position position="1"/>
    </location>
</feature>